<dbReference type="Proteomes" id="UP000252680">
    <property type="component" value="Unassembled WGS sequence"/>
</dbReference>
<comment type="similarity">
    <text evidence="1">Belongs to the transglycosylase Slt family.</text>
</comment>
<dbReference type="Pfam" id="PF01464">
    <property type="entry name" value="SLT"/>
    <property type="match status" value="1"/>
</dbReference>
<proteinExistence type="inferred from homology"/>
<dbReference type="InterPro" id="IPR007730">
    <property type="entry name" value="SPOR-like_dom"/>
</dbReference>
<dbReference type="AlphaFoldDB" id="A0A365YYX8"/>
<dbReference type="InterPro" id="IPR036680">
    <property type="entry name" value="SPOR-like_sf"/>
</dbReference>
<dbReference type="InterPro" id="IPR023346">
    <property type="entry name" value="Lysozyme-like_dom_sf"/>
</dbReference>
<dbReference type="GO" id="GO:0042834">
    <property type="term" value="F:peptidoglycan binding"/>
    <property type="evidence" value="ECO:0007669"/>
    <property type="project" value="InterPro"/>
</dbReference>
<evidence type="ECO:0000313" key="6">
    <source>
        <dbReference type="EMBL" id="RBM08352.1"/>
    </source>
</evidence>
<dbReference type="PANTHER" id="PTHR37423:SF2">
    <property type="entry name" value="MEMBRANE-BOUND LYTIC MUREIN TRANSGLYCOSYLASE C"/>
    <property type="match status" value="1"/>
</dbReference>
<dbReference type="Gene3D" id="1.10.530.10">
    <property type="match status" value="1"/>
</dbReference>
<dbReference type="Pfam" id="PF05036">
    <property type="entry name" value="SPOR"/>
    <property type="match status" value="1"/>
</dbReference>
<dbReference type="Gene3D" id="3.30.70.1070">
    <property type="entry name" value="Sporulation related repeat"/>
    <property type="match status" value="1"/>
</dbReference>
<evidence type="ECO:0000256" key="2">
    <source>
        <dbReference type="ARBA" id="ARBA00009387"/>
    </source>
</evidence>
<dbReference type="CDD" id="cd00254">
    <property type="entry name" value="LT-like"/>
    <property type="match status" value="1"/>
</dbReference>
<feature type="domain" description="SPOR" evidence="5">
    <location>
        <begin position="317"/>
        <end position="402"/>
    </location>
</feature>
<dbReference type="EMBL" id="QEXL01000005">
    <property type="protein sequence ID" value="RBM08352.1"/>
    <property type="molecule type" value="Genomic_DNA"/>
</dbReference>
<reference evidence="6 7" key="1">
    <citation type="submission" date="2018-05" db="EMBL/GenBank/DDBJ databases">
        <title>Komagataeibacter cocois sp. nov., for a novel cellulose- producing strain isolated from coconut milk.</title>
        <authorList>
            <person name="Liu L."/>
            <person name="Wang Y."/>
            <person name="Liu S."/>
            <person name="Bi J."/>
            <person name="Chen H."/>
            <person name="Deng J."/>
            <person name="Zhang C."/>
            <person name="Hu Q."/>
            <person name="Li C."/>
        </authorList>
    </citation>
    <scope>NUCLEOTIDE SEQUENCE [LARGE SCALE GENOMIC DNA]</scope>
    <source>
        <strain evidence="6 7">WE7</strain>
    </source>
</reference>
<evidence type="ECO:0000256" key="1">
    <source>
        <dbReference type="ARBA" id="ARBA00007734"/>
    </source>
</evidence>
<dbReference type="PROSITE" id="PS51257">
    <property type="entry name" value="PROKAR_LIPOPROTEIN"/>
    <property type="match status" value="1"/>
</dbReference>
<evidence type="ECO:0000256" key="3">
    <source>
        <dbReference type="SAM" id="MobiDB-lite"/>
    </source>
</evidence>
<evidence type="ECO:0000259" key="5">
    <source>
        <dbReference type="PROSITE" id="PS51724"/>
    </source>
</evidence>
<dbReference type="OrthoDB" id="9801695at2"/>
<feature type="chain" id="PRO_5016704344" evidence="4">
    <location>
        <begin position="21"/>
        <end position="402"/>
    </location>
</feature>
<dbReference type="SUPFAM" id="SSF53955">
    <property type="entry name" value="Lysozyme-like"/>
    <property type="match status" value="1"/>
</dbReference>
<gene>
    <name evidence="6" type="ORF">NJLHNGOC_05060</name>
</gene>
<feature type="region of interest" description="Disordered" evidence="3">
    <location>
        <begin position="256"/>
        <end position="287"/>
    </location>
</feature>
<comment type="similarity">
    <text evidence="2">Belongs to the virb1 family.</text>
</comment>
<dbReference type="PANTHER" id="PTHR37423">
    <property type="entry name" value="SOLUBLE LYTIC MUREIN TRANSGLYCOSYLASE-RELATED"/>
    <property type="match status" value="1"/>
</dbReference>
<dbReference type="InterPro" id="IPR008258">
    <property type="entry name" value="Transglycosylase_SLT_dom_1"/>
</dbReference>
<accession>A0A365YYX8</accession>
<keyword evidence="7" id="KW-1185">Reference proteome</keyword>
<feature type="signal peptide" evidence="4">
    <location>
        <begin position="1"/>
        <end position="20"/>
    </location>
</feature>
<keyword evidence="4" id="KW-0732">Signal</keyword>
<name>A0A365YYX8_9PROT</name>
<sequence length="402" mass="41690">MIGYRAGMAVILTLGLAGCAATSPSSTPGPGPLSAGQRIYRAPGSADDPWGPYIQEAAIRFSVPDSWIRAVMQQESGGRQYLEGQLTTSEAGAMGLMQLMPQTYSDMQAQYGLGGDPYDPHDNIMAGTAYIRQMYDRFGAPDFLAAYNAGPDRLDEWRRNGNPLPDETVQYVAAITPNLGAGVSPSATIMAPAGATMLARADGVDVNAAYVPPGDADAAQAGAIQARAIQGSVPASLSRTADGCLRNADAAYDPAAPCLMDQDSPHDGNGDGAPQRTPSAPDGTVMADSAAMPDRAMPDTGSAMAGTGMVQAVSYTPTPGGEWAVQVGAFSTDTEAQQALRLTRQMIGMTRARLSDMVMPVSTGTGVLYRARLTGFAAPDASAACQTLHDHAMACFAVPART</sequence>
<organism evidence="6 7">
    <name type="scientific">Novacetimonas cocois</name>
    <dbReference type="NCBI Taxonomy" id="1747507"/>
    <lineage>
        <taxon>Bacteria</taxon>
        <taxon>Pseudomonadati</taxon>
        <taxon>Pseudomonadota</taxon>
        <taxon>Alphaproteobacteria</taxon>
        <taxon>Acetobacterales</taxon>
        <taxon>Acetobacteraceae</taxon>
        <taxon>Novacetimonas</taxon>
    </lineage>
</organism>
<comment type="caution">
    <text evidence="6">The sequence shown here is derived from an EMBL/GenBank/DDBJ whole genome shotgun (WGS) entry which is preliminary data.</text>
</comment>
<evidence type="ECO:0000313" key="7">
    <source>
        <dbReference type="Proteomes" id="UP000252680"/>
    </source>
</evidence>
<evidence type="ECO:0000256" key="4">
    <source>
        <dbReference type="SAM" id="SignalP"/>
    </source>
</evidence>
<dbReference type="PROSITE" id="PS51724">
    <property type="entry name" value="SPOR"/>
    <property type="match status" value="1"/>
</dbReference>
<protein>
    <submittedName>
        <fullName evidence="6">Murein transglycosylase</fullName>
    </submittedName>
</protein>